<evidence type="ECO:0000256" key="6">
    <source>
        <dbReference type="ARBA" id="ARBA00023004"/>
    </source>
</evidence>
<dbReference type="GO" id="GO:0009055">
    <property type="term" value="F:electron transfer activity"/>
    <property type="evidence" value="ECO:0007669"/>
    <property type="project" value="InterPro"/>
</dbReference>
<keyword evidence="11" id="KW-1185">Reference proteome</keyword>
<comment type="cofactor">
    <cofactor evidence="8">
        <name>[2Fe-2S] cluster</name>
        <dbReference type="ChEBI" id="CHEBI:190135"/>
    </cofactor>
</comment>
<accession>A0A2D2PZQ1</accession>
<dbReference type="OrthoDB" id="462043at2"/>
<dbReference type="PROSITE" id="PS51085">
    <property type="entry name" value="2FE2S_FER_2"/>
    <property type="match status" value="1"/>
</dbReference>
<feature type="domain" description="2Fe-2S ferredoxin-type" evidence="9">
    <location>
        <begin position="10"/>
        <end position="102"/>
    </location>
</feature>
<evidence type="ECO:0000256" key="4">
    <source>
        <dbReference type="ARBA" id="ARBA00022723"/>
    </source>
</evidence>
<evidence type="ECO:0000256" key="3">
    <source>
        <dbReference type="ARBA" id="ARBA00022714"/>
    </source>
</evidence>
<dbReference type="PANTHER" id="PTHR43112:SF3">
    <property type="entry name" value="FERREDOXIN-2, CHLOROPLASTIC"/>
    <property type="match status" value="1"/>
</dbReference>
<comment type="similarity">
    <text evidence="1">Belongs to the 2Fe2S plant-type ferredoxin family.</text>
</comment>
<dbReference type="GO" id="GO:0022900">
    <property type="term" value="P:electron transport chain"/>
    <property type="evidence" value="ECO:0007669"/>
    <property type="project" value="InterPro"/>
</dbReference>
<dbReference type="Proteomes" id="UP000231057">
    <property type="component" value="Chromosome"/>
</dbReference>
<keyword evidence="3" id="KW-0001">2Fe-2S</keyword>
<organism evidence="10 11">
    <name type="scientific">Parathermosynechococcus lividus PCC 6715</name>
    <dbReference type="NCBI Taxonomy" id="1917166"/>
    <lineage>
        <taxon>Bacteria</taxon>
        <taxon>Bacillati</taxon>
        <taxon>Cyanobacteriota</taxon>
        <taxon>Cyanophyceae</taxon>
        <taxon>Acaryochloridales</taxon>
        <taxon>Thermosynechococcaceae</taxon>
        <taxon>Parathermosynechococcus</taxon>
    </lineage>
</organism>
<dbReference type="RefSeq" id="WP_099797660.1">
    <property type="nucleotide sequence ID" value="NZ_CP018092.1"/>
</dbReference>
<dbReference type="EMBL" id="CP018092">
    <property type="protein sequence ID" value="ATS17517.1"/>
    <property type="molecule type" value="Genomic_DNA"/>
</dbReference>
<gene>
    <name evidence="10" type="ORF">BRW62_00755</name>
</gene>
<keyword evidence="4" id="KW-0479">Metal-binding</keyword>
<dbReference type="InterPro" id="IPR036010">
    <property type="entry name" value="2Fe-2S_ferredoxin-like_sf"/>
</dbReference>
<evidence type="ECO:0000259" key="9">
    <source>
        <dbReference type="PROSITE" id="PS51085"/>
    </source>
</evidence>
<evidence type="ECO:0000256" key="5">
    <source>
        <dbReference type="ARBA" id="ARBA00022982"/>
    </source>
</evidence>
<reference evidence="10 11" key="1">
    <citation type="submission" date="2016-11" db="EMBL/GenBank/DDBJ databases">
        <title>Complete genome sequence of thermophilic cyanobacteria strain Synechococcus sp. PCC6715.</title>
        <authorList>
            <person name="Tang J."/>
            <person name="Daroch M."/>
            <person name="Liang Y."/>
            <person name="Jiang D."/>
            <person name="Shah M."/>
        </authorList>
    </citation>
    <scope>NUCLEOTIDE SEQUENCE [LARGE SCALE GENOMIC DNA]</scope>
    <source>
        <strain evidence="10 11">PCC 6715</strain>
    </source>
</reference>
<dbReference type="SUPFAM" id="SSF54292">
    <property type="entry name" value="2Fe-2S ferredoxin-like"/>
    <property type="match status" value="1"/>
</dbReference>
<sequence>MTKRDHSKVYNVTLVNEQKGLNKTIRVHADEYILDAAEAQGIPLPYSCRAGACVNCAGRILKGTVDQSDHSFLKEKELKAGFVLLCAAYPTSDCVISTHEEDNLLNLT</sequence>
<dbReference type="InterPro" id="IPR010241">
    <property type="entry name" value="Fd_pln"/>
</dbReference>
<name>A0A2D2PZQ1_PARLV</name>
<keyword evidence="2" id="KW-0813">Transport</keyword>
<dbReference type="Pfam" id="PF00111">
    <property type="entry name" value="Fer2"/>
    <property type="match status" value="1"/>
</dbReference>
<protein>
    <submittedName>
        <fullName evidence="10">Ferredoxin</fullName>
    </submittedName>
</protein>
<dbReference type="InterPro" id="IPR012675">
    <property type="entry name" value="Beta-grasp_dom_sf"/>
</dbReference>
<evidence type="ECO:0000256" key="8">
    <source>
        <dbReference type="ARBA" id="ARBA00034078"/>
    </source>
</evidence>
<evidence type="ECO:0000256" key="2">
    <source>
        <dbReference type="ARBA" id="ARBA00022448"/>
    </source>
</evidence>
<keyword evidence="6" id="KW-0408">Iron</keyword>
<dbReference type="AlphaFoldDB" id="A0A2D2PZQ1"/>
<evidence type="ECO:0000313" key="11">
    <source>
        <dbReference type="Proteomes" id="UP000231057"/>
    </source>
</evidence>
<dbReference type="KEGG" id="slw:BRW62_00755"/>
<evidence type="ECO:0000313" key="10">
    <source>
        <dbReference type="EMBL" id="ATS17517.1"/>
    </source>
</evidence>
<evidence type="ECO:0000256" key="7">
    <source>
        <dbReference type="ARBA" id="ARBA00023014"/>
    </source>
</evidence>
<evidence type="ECO:0000256" key="1">
    <source>
        <dbReference type="ARBA" id="ARBA00007874"/>
    </source>
</evidence>
<keyword evidence="5" id="KW-0249">Electron transport</keyword>
<proteinExistence type="inferred from homology"/>
<keyword evidence="7" id="KW-0411">Iron-sulfur</keyword>
<dbReference type="GO" id="GO:0051537">
    <property type="term" value="F:2 iron, 2 sulfur cluster binding"/>
    <property type="evidence" value="ECO:0007669"/>
    <property type="project" value="UniProtKB-KW"/>
</dbReference>
<dbReference type="CDD" id="cd00207">
    <property type="entry name" value="fer2"/>
    <property type="match status" value="1"/>
</dbReference>
<dbReference type="InterPro" id="IPR001041">
    <property type="entry name" value="2Fe-2S_ferredoxin-type"/>
</dbReference>
<dbReference type="Gene3D" id="3.10.20.30">
    <property type="match status" value="1"/>
</dbReference>
<dbReference type="GO" id="GO:0046872">
    <property type="term" value="F:metal ion binding"/>
    <property type="evidence" value="ECO:0007669"/>
    <property type="project" value="UniProtKB-KW"/>
</dbReference>
<dbReference type="NCBIfam" id="TIGR02008">
    <property type="entry name" value="fdx_plant"/>
    <property type="match status" value="1"/>
</dbReference>
<reference evidence="11" key="2">
    <citation type="journal article" date="2022" name="Front. Microbiol.">
        <title>Comparative Genomic Analysis Revealed Distinct Molecular Components and Organization of CO2-Concentrating Mechanism in Thermophilic Cyanobacteria.</title>
        <authorList>
            <person name="Tang J."/>
            <person name="Zhou H."/>
            <person name="Yao D."/>
            <person name="Riaz S."/>
            <person name="You D."/>
            <person name="Klepacz-Smolka A."/>
            <person name="Daroch M."/>
        </authorList>
    </citation>
    <scope>NUCLEOTIDE SEQUENCE [LARGE SCALE GENOMIC DNA]</scope>
    <source>
        <strain evidence="11">PCC 6715</strain>
    </source>
</reference>
<dbReference type="PANTHER" id="PTHR43112">
    <property type="entry name" value="FERREDOXIN"/>
    <property type="match status" value="1"/>
</dbReference>